<feature type="transmembrane region" description="Helical" evidence="7">
    <location>
        <begin position="59"/>
        <end position="78"/>
    </location>
</feature>
<keyword evidence="5 7" id="KW-1133">Transmembrane helix</keyword>
<feature type="transmembrane region" description="Helical" evidence="7">
    <location>
        <begin position="98"/>
        <end position="118"/>
    </location>
</feature>
<keyword evidence="3" id="KW-0813">Transport</keyword>
<dbReference type="SUPFAM" id="SSF103481">
    <property type="entry name" value="Multidrug resistance efflux transporter EmrE"/>
    <property type="match status" value="1"/>
</dbReference>
<organism evidence="8 9">
    <name type="scientific">Galemys pyrenaicus</name>
    <name type="common">Iberian desman</name>
    <name type="synonym">Pyrenean desman</name>
    <dbReference type="NCBI Taxonomy" id="202257"/>
    <lineage>
        <taxon>Eukaryota</taxon>
        <taxon>Metazoa</taxon>
        <taxon>Chordata</taxon>
        <taxon>Craniata</taxon>
        <taxon>Vertebrata</taxon>
        <taxon>Euteleostomi</taxon>
        <taxon>Mammalia</taxon>
        <taxon>Eutheria</taxon>
        <taxon>Laurasiatheria</taxon>
        <taxon>Eulipotyphla</taxon>
        <taxon>Talpidae</taxon>
        <taxon>Galemys</taxon>
    </lineage>
</organism>
<dbReference type="Pfam" id="PF04142">
    <property type="entry name" value="Nuc_sug_transp"/>
    <property type="match status" value="1"/>
</dbReference>
<proteinExistence type="inferred from homology"/>
<sequence>DSLPKLKDLAFLKNQLEHLQRRVEDEVSSGVGQDGSLLSSPFLKGFLAGYMVAKLRASAVLGFAVGTCTGIYAAQAYAVPNVEKTLKDYLRQARWTLMLLLSTAMYGAHAPLLALCHVDGRVPFRPSSAVLLTELTKLLLCAFSLLVGWQTWPQGALPWRQAAPFALSALLYGANNNLVIYLQRYMDPSTYQVLSNLKIGSTALFYCLCLRHRLSARQGLALLLLMAAGACYAAGGLQDPGHALPESPPAAAANPMPLHITPFGLLLLILYCLISGLSSVYTELLMKRQRLPLALQNLFLYTFGVLLNLGLHAGGGPGPGLLEGFSGWAALVVLSQALNGLLMSAVMKHGSSITRLFVVSCSLVVNAVLSAALLRLQLTAAFFLATLLIGLAVRLYYGSR</sequence>
<feature type="transmembrane region" description="Helical" evidence="7">
    <location>
        <begin position="380"/>
        <end position="397"/>
    </location>
</feature>
<keyword evidence="9" id="KW-1185">Reference proteome</keyword>
<evidence type="ECO:0000313" key="9">
    <source>
        <dbReference type="Proteomes" id="UP000700334"/>
    </source>
</evidence>
<keyword evidence="6 7" id="KW-0472">Membrane</keyword>
<keyword evidence="3" id="KW-0762">Sugar transport</keyword>
<accession>A0A8J6A971</accession>
<comment type="subcellular location">
    <subcellularLocation>
        <location evidence="1">Golgi apparatus membrane</location>
        <topology evidence="1">Multi-pass membrane protein</topology>
    </subcellularLocation>
</comment>
<evidence type="ECO:0000256" key="5">
    <source>
        <dbReference type="ARBA" id="ARBA00022989"/>
    </source>
</evidence>
<evidence type="ECO:0000256" key="3">
    <source>
        <dbReference type="ARBA" id="ARBA00022597"/>
    </source>
</evidence>
<dbReference type="GO" id="GO:0000139">
    <property type="term" value="C:Golgi membrane"/>
    <property type="evidence" value="ECO:0007669"/>
    <property type="project" value="UniProtKB-SubCell"/>
</dbReference>
<dbReference type="Proteomes" id="UP000700334">
    <property type="component" value="Unassembled WGS sequence"/>
</dbReference>
<evidence type="ECO:0000256" key="7">
    <source>
        <dbReference type="SAM" id="Phobius"/>
    </source>
</evidence>
<comment type="similarity">
    <text evidence="2">Belongs to the nucleotide-sugar transporter family. SLC35A subfamily.</text>
</comment>
<name>A0A8J6A971_GALPY</name>
<dbReference type="InterPro" id="IPR037185">
    <property type="entry name" value="EmrE-like"/>
</dbReference>
<dbReference type="AlphaFoldDB" id="A0A8J6A971"/>
<feature type="transmembrane region" description="Helical" evidence="7">
    <location>
        <begin position="258"/>
        <end position="281"/>
    </location>
</feature>
<evidence type="ECO:0000256" key="4">
    <source>
        <dbReference type="ARBA" id="ARBA00022692"/>
    </source>
</evidence>
<keyword evidence="4 7" id="KW-0812">Transmembrane</keyword>
<feature type="transmembrane region" description="Helical" evidence="7">
    <location>
        <begin position="220"/>
        <end position="238"/>
    </location>
</feature>
<feature type="transmembrane region" description="Helical" evidence="7">
    <location>
        <begin position="293"/>
        <end position="313"/>
    </location>
</feature>
<comment type="caution">
    <text evidence="8">The sequence shown here is derived from an EMBL/GenBank/DDBJ whole genome shotgun (WGS) entry which is preliminary data.</text>
</comment>
<dbReference type="GO" id="GO:0015165">
    <property type="term" value="F:pyrimidine nucleotide-sugar transmembrane transporter activity"/>
    <property type="evidence" value="ECO:0007669"/>
    <property type="project" value="InterPro"/>
</dbReference>
<protein>
    <submittedName>
        <fullName evidence="8">Putative UDP-sugar transporter protein SLC35A4</fullName>
    </submittedName>
</protein>
<dbReference type="PANTHER" id="PTHR10231">
    <property type="entry name" value="NUCLEOTIDE-SUGAR TRANSMEMBRANE TRANSPORTER"/>
    <property type="match status" value="1"/>
</dbReference>
<dbReference type="OrthoDB" id="419167at2759"/>
<feature type="transmembrane region" description="Helical" evidence="7">
    <location>
        <begin position="130"/>
        <end position="150"/>
    </location>
</feature>
<feature type="transmembrane region" description="Helical" evidence="7">
    <location>
        <begin position="325"/>
        <end position="344"/>
    </location>
</feature>
<evidence type="ECO:0000256" key="6">
    <source>
        <dbReference type="ARBA" id="ARBA00023136"/>
    </source>
</evidence>
<dbReference type="InterPro" id="IPR027854">
    <property type="entry name" value="STMP1"/>
</dbReference>
<feature type="transmembrane region" description="Helical" evidence="7">
    <location>
        <begin position="162"/>
        <end position="182"/>
    </location>
</feature>
<dbReference type="EMBL" id="JAGFMF010011742">
    <property type="protein sequence ID" value="KAG8514482.1"/>
    <property type="molecule type" value="Genomic_DNA"/>
</dbReference>
<feature type="non-terminal residue" evidence="8">
    <location>
        <position position="400"/>
    </location>
</feature>
<evidence type="ECO:0000313" key="8">
    <source>
        <dbReference type="EMBL" id="KAG8514482.1"/>
    </source>
</evidence>
<feature type="transmembrane region" description="Helical" evidence="7">
    <location>
        <begin position="356"/>
        <end position="374"/>
    </location>
</feature>
<dbReference type="InterPro" id="IPR007271">
    <property type="entry name" value="Nuc_sug_transpt"/>
</dbReference>
<evidence type="ECO:0000256" key="2">
    <source>
        <dbReference type="ARBA" id="ARBA00009976"/>
    </source>
</evidence>
<reference evidence="8" key="1">
    <citation type="journal article" date="2021" name="Evol. Appl.">
        <title>The genome of the Pyrenean desman and the effects of bottlenecks and inbreeding on the genomic landscape of an endangered species.</title>
        <authorList>
            <person name="Escoda L."/>
            <person name="Castresana J."/>
        </authorList>
    </citation>
    <scope>NUCLEOTIDE SEQUENCE</scope>
    <source>
        <strain evidence="8">IBE-C5619</strain>
    </source>
</reference>
<evidence type="ECO:0000256" key="1">
    <source>
        <dbReference type="ARBA" id="ARBA00004653"/>
    </source>
</evidence>
<dbReference type="Pfam" id="PF15054">
    <property type="entry name" value="DUF4535"/>
    <property type="match status" value="1"/>
</dbReference>
<gene>
    <name evidence="8" type="ORF">J0S82_001778</name>
</gene>